<dbReference type="RefSeq" id="WP_013170803.1">
    <property type="nucleotide sequence ID" value="NC_014218.1"/>
</dbReference>
<dbReference type="CDD" id="cd07989">
    <property type="entry name" value="LPLAT_AGPAT-like"/>
    <property type="match status" value="1"/>
</dbReference>
<dbReference type="STRING" id="644284.Arch_1628"/>
<dbReference type="HOGENOM" id="CLU_027938_2_2_11"/>
<name>D7BKY5_ARCHD</name>
<dbReference type="OrthoDB" id="9808424at2"/>
<reference evidence="4 5" key="1">
    <citation type="journal article" date="2010" name="Stand. Genomic Sci.">
        <title>Complete genome sequence of Arcanobacterium haemolyticum type strain (11018).</title>
        <authorList>
            <person name="Yasawong M."/>
            <person name="Teshima H."/>
            <person name="Lapidus A."/>
            <person name="Nolan M."/>
            <person name="Lucas S."/>
            <person name="Glavina Del Rio T."/>
            <person name="Tice H."/>
            <person name="Cheng J."/>
            <person name="Bruce D."/>
            <person name="Detter C."/>
            <person name="Tapia R."/>
            <person name="Han C."/>
            <person name="Goodwin L."/>
            <person name="Pitluck S."/>
            <person name="Liolios K."/>
            <person name="Ivanova N."/>
            <person name="Mavromatis K."/>
            <person name="Mikhailova N."/>
            <person name="Pati A."/>
            <person name="Chen A."/>
            <person name="Palaniappan K."/>
            <person name="Land M."/>
            <person name="Hauser L."/>
            <person name="Chang Y."/>
            <person name="Jeffries C."/>
            <person name="Rohde M."/>
            <person name="Sikorski J."/>
            <person name="Pukall R."/>
            <person name="Goker M."/>
            <person name="Woyke T."/>
            <person name="Bristow J."/>
            <person name="Eisen J."/>
            <person name="Markowitz V."/>
            <person name="Hugenholtz P."/>
            <person name="Kyrpides N."/>
            <person name="Klenk H."/>
        </authorList>
    </citation>
    <scope>NUCLEOTIDE SEQUENCE [LARGE SCALE GENOMIC DNA]</scope>
    <source>
        <strain evidence="5">ATCC 9345 / DSM 20595 / CCUG 17215 / LMG 16163 / NBRC 15585 / NCTC 8452 / 11018</strain>
    </source>
</reference>
<sequence>MNELHPLDDYHSEGKRKVRSAVRKVFTRPAMKALLGATVWGEENVEGLDGAYIVVGNHSSHLDAPMVFSLLPNHMTERLATGAAADYFYRKKGIAKLTSIFFNTYPIERKGKNVGANAGRAAGMTGRLLRDGIPILIFPEGTRSRDGKMGVFKPGAAALALKIGVPIVPLAMSGGHEAMPVGKVLPTLNHPEVNLYIGTPMVGKPGETPDAFIGRVRHQIEMMLDQKSANPDPFLGS</sequence>
<dbReference type="AlphaFoldDB" id="D7BKY5"/>
<keyword evidence="2 4" id="KW-0012">Acyltransferase</keyword>
<keyword evidence="5" id="KW-1185">Reference proteome</keyword>
<dbReference type="EMBL" id="CP002045">
    <property type="protein sequence ID" value="ADH93315.1"/>
    <property type="molecule type" value="Genomic_DNA"/>
</dbReference>
<dbReference type="PANTHER" id="PTHR10434">
    <property type="entry name" value="1-ACYL-SN-GLYCEROL-3-PHOSPHATE ACYLTRANSFERASE"/>
    <property type="match status" value="1"/>
</dbReference>
<proteinExistence type="predicted"/>
<evidence type="ECO:0000259" key="3">
    <source>
        <dbReference type="SMART" id="SM00563"/>
    </source>
</evidence>
<accession>D7BKY5</accession>
<evidence type="ECO:0000313" key="4">
    <source>
        <dbReference type="EMBL" id="ADH93315.1"/>
    </source>
</evidence>
<dbReference type="KEGG" id="ahe:Arch_1628"/>
<organism evidence="4 5">
    <name type="scientific">Arcanobacterium haemolyticum (strain ATCC 9345 / DSM 20595 / CCM 5947 / CCUG 17215 / LMG 16163 / NBRC 15585 / NCTC 8452 / 11018)</name>
    <dbReference type="NCBI Taxonomy" id="644284"/>
    <lineage>
        <taxon>Bacteria</taxon>
        <taxon>Bacillati</taxon>
        <taxon>Actinomycetota</taxon>
        <taxon>Actinomycetes</taxon>
        <taxon>Actinomycetales</taxon>
        <taxon>Actinomycetaceae</taxon>
        <taxon>Arcanobacterium</taxon>
    </lineage>
</organism>
<protein>
    <submittedName>
        <fullName evidence="4">Phospholipid/glycerol acyltransferase</fullName>
    </submittedName>
</protein>
<dbReference type="SUPFAM" id="SSF69593">
    <property type="entry name" value="Glycerol-3-phosphate (1)-acyltransferase"/>
    <property type="match status" value="1"/>
</dbReference>
<evidence type="ECO:0000313" key="5">
    <source>
        <dbReference type="Proteomes" id="UP000000376"/>
    </source>
</evidence>
<dbReference type="Proteomes" id="UP000000376">
    <property type="component" value="Chromosome"/>
</dbReference>
<evidence type="ECO:0000256" key="2">
    <source>
        <dbReference type="ARBA" id="ARBA00023315"/>
    </source>
</evidence>
<gene>
    <name evidence="4" type="ordered locus">Arch_1628</name>
</gene>
<dbReference type="PANTHER" id="PTHR10434:SF11">
    <property type="entry name" value="1-ACYL-SN-GLYCEROL-3-PHOSPHATE ACYLTRANSFERASE"/>
    <property type="match status" value="1"/>
</dbReference>
<dbReference type="Pfam" id="PF01553">
    <property type="entry name" value="Acyltransferase"/>
    <property type="match status" value="1"/>
</dbReference>
<evidence type="ECO:0000256" key="1">
    <source>
        <dbReference type="ARBA" id="ARBA00022679"/>
    </source>
</evidence>
<dbReference type="GO" id="GO:0005886">
    <property type="term" value="C:plasma membrane"/>
    <property type="evidence" value="ECO:0007669"/>
    <property type="project" value="TreeGrafter"/>
</dbReference>
<dbReference type="eggNOG" id="COG0204">
    <property type="taxonomic scope" value="Bacteria"/>
</dbReference>
<dbReference type="GO" id="GO:0006654">
    <property type="term" value="P:phosphatidic acid biosynthetic process"/>
    <property type="evidence" value="ECO:0007669"/>
    <property type="project" value="TreeGrafter"/>
</dbReference>
<keyword evidence="1" id="KW-0808">Transferase</keyword>
<feature type="domain" description="Phospholipid/glycerol acyltransferase" evidence="3">
    <location>
        <begin position="52"/>
        <end position="175"/>
    </location>
</feature>
<dbReference type="SMART" id="SM00563">
    <property type="entry name" value="PlsC"/>
    <property type="match status" value="1"/>
</dbReference>
<dbReference type="GO" id="GO:0003841">
    <property type="term" value="F:1-acylglycerol-3-phosphate O-acyltransferase activity"/>
    <property type="evidence" value="ECO:0007669"/>
    <property type="project" value="TreeGrafter"/>
</dbReference>
<dbReference type="InterPro" id="IPR002123">
    <property type="entry name" value="Plipid/glycerol_acylTrfase"/>
</dbReference>